<name>A0A847TYN8_9EURY</name>
<sequence>MSGDHSDPLLAVEDLRTLIRADRGTVRAVDGVSFAVDRGEAVCLVGESGSGKSVTCESLTGIVPQPPAEIVGGSVTFDGIDLRAADTDRSAIRGARIGHVFQNPQHALDPVYSVGDQLVEAITIHREVDEATARERAIDLLGRVGIPRAAQRVDDYPHEFSGGMAQRVAVAIALAAEPDLLIADEPTTAVDVTVQARLIDLLRGLLDDGMALLLITHDLRVVAALADRVLVMFGGTIVERGPVEAVFDRPAHPYTQALFDSYDGTTRLAERPSRDELPADGCRFRAECPHAVESCAGGEQPGFHTVGDGASTDGHAASCVYYGDGYDAEVIQSAGRAVQQSATGDDDD</sequence>
<feature type="domain" description="ABC transporter" evidence="13">
    <location>
        <begin position="10"/>
        <end position="259"/>
    </location>
</feature>
<comment type="subunit">
    <text evidence="9">The complex is composed of two ATP-binding proteins (NikD and NikE), two transmembrane proteins (NikB and NikC) and a solute-binding protein (NikA).</text>
</comment>
<accession>A0A847TYN8</accession>
<dbReference type="SUPFAM" id="SSF52540">
    <property type="entry name" value="P-loop containing nucleoside triphosphate hydrolases"/>
    <property type="match status" value="1"/>
</dbReference>
<dbReference type="InterPro" id="IPR027417">
    <property type="entry name" value="P-loop_NTPase"/>
</dbReference>
<evidence type="ECO:0000256" key="8">
    <source>
        <dbReference type="ARBA" id="ARBA00023136"/>
    </source>
</evidence>
<protein>
    <recommendedName>
        <fullName evidence="11">Nickel import system ATP-binding protein NikD</fullName>
        <ecNumber evidence="10">7.2.2.11</ecNumber>
    </recommendedName>
</protein>
<reference evidence="14" key="1">
    <citation type="submission" date="2019-12" db="EMBL/GenBank/DDBJ databases">
        <title>Whole-genome sequence of Halomicrobium mukohataei pws1.</title>
        <authorList>
            <person name="Verma D.K."/>
            <person name="Gopal K."/>
            <person name="Prasad E.S."/>
        </authorList>
    </citation>
    <scope>NUCLEOTIDE SEQUENCE</scope>
    <source>
        <strain evidence="14">Pws1</strain>
    </source>
</reference>
<dbReference type="Proteomes" id="UP000608662">
    <property type="component" value="Unassembled WGS sequence"/>
</dbReference>
<evidence type="ECO:0000256" key="11">
    <source>
        <dbReference type="ARBA" id="ARBA00044143"/>
    </source>
</evidence>
<dbReference type="PROSITE" id="PS50893">
    <property type="entry name" value="ABC_TRANSPORTER_2"/>
    <property type="match status" value="1"/>
</dbReference>
<dbReference type="CDD" id="cd03257">
    <property type="entry name" value="ABC_NikE_OppD_transporters"/>
    <property type="match status" value="1"/>
</dbReference>
<keyword evidence="8" id="KW-0472">Membrane</keyword>
<evidence type="ECO:0000256" key="6">
    <source>
        <dbReference type="ARBA" id="ARBA00022967"/>
    </source>
</evidence>
<dbReference type="Gene3D" id="3.40.50.300">
    <property type="entry name" value="P-loop containing nucleotide triphosphate hydrolases"/>
    <property type="match status" value="1"/>
</dbReference>
<dbReference type="InterPro" id="IPR050388">
    <property type="entry name" value="ABC_Ni/Peptide_Import"/>
</dbReference>
<evidence type="ECO:0000259" key="13">
    <source>
        <dbReference type="PROSITE" id="PS50893"/>
    </source>
</evidence>
<evidence type="ECO:0000313" key="14">
    <source>
        <dbReference type="EMBL" id="NLV08413.1"/>
    </source>
</evidence>
<evidence type="ECO:0000256" key="1">
    <source>
        <dbReference type="ARBA" id="ARBA00004202"/>
    </source>
</evidence>
<evidence type="ECO:0000256" key="12">
    <source>
        <dbReference type="ARBA" id="ARBA00048610"/>
    </source>
</evidence>
<proteinExistence type="predicted"/>
<dbReference type="SMART" id="SM00382">
    <property type="entry name" value="AAA"/>
    <property type="match status" value="1"/>
</dbReference>
<evidence type="ECO:0000313" key="15">
    <source>
        <dbReference type="Proteomes" id="UP000608662"/>
    </source>
</evidence>
<comment type="subcellular location">
    <subcellularLocation>
        <location evidence="1">Cell membrane</location>
        <topology evidence="1">Peripheral membrane protein</topology>
    </subcellularLocation>
</comment>
<dbReference type="Pfam" id="PF08352">
    <property type="entry name" value="oligo_HPY"/>
    <property type="match status" value="1"/>
</dbReference>
<dbReference type="EMBL" id="WOYG01000001">
    <property type="protein sequence ID" value="NLV08413.1"/>
    <property type="molecule type" value="Genomic_DNA"/>
</dbReference>
<dbReference type="RefSeq" id="WP_170092446.1">
    <property type="nucleotide sequence ID" value="NZ_WOYG01000001.1"/>
</dbReference>
<dbReference type="GO" id="GO:0015833">
    <property type="term" value="P:peptide transport"/>
    <property type="evidence" value="ECO:0007669"/>
    <property type="project" value="InterPro"/>
</dbReference>
<dbReference type="GO" id="GO:0005886">
    <property type="term" value="C:plasma membrane"/>
    <property type="evidence" value="ECO:0007669"/>
    <property type="project" value="UniProtKB-SubCell"/>
</dbReference>
<evidence type="ECO:0000256" key="5">
    <source>
        <dbReference type="ARBA" id="ARBA00022840"/>
    </source>
</evidence>
<organism evidence="14 15">
    <name type="scientific">Halomicrobium mukohataei</name>
    <dbReference type="NCBI Taxonomy" id="57705"/>
    <lineage>
        <taxon>Archaea</taxon>
        <taxon>Methanobacteriati</taxon>
        <taxon>Methanobacteriota</taxon>
        <taxon>Stenosarchaea group</taxon>
        <taxon>Halobacteria</taxon>
        <taxon>Halobacteriales</taxon>
        <taxon>Haloarculaceae</taxon>
        <taxon>Halomicrobium</taxon>
    </lineage>
</organism>
<keyword evidence="6" id="KW-1278">Translocase</keyword>
<evidence type="ECO:0000256" key="3">
    <source>
        <dbReference type="ARBA" id="ARBA00022475"/>
    </source>
</evidence>
<dbReference type="PANTHER" id="PTHR43297">
    <property type="entry name" value="OLIGOPEPTIDE TRANSPORT ATP-BINDING PROTEIN APPD"/>
    <property type="match status" value="1"/>
</dbReference>
<dbReference type="EC" id="7.2.2.11" evidence="10"/>
<evidence type="ECO:0000256" key="10">
    <source>
        <dbReference type="ARBA" id="ARBA00039098"/>
    </source>
</evidence>
<dbReference type="PANTHER" id="PTHR43297:SF13">
    <property type="entry name" value="NICKEL ABC TRANSPORTER, ATP-BINDING PROTEIN"/>
    <property type="match status" value="1"/>
</dbReference>
<dbReference type="OrthoDB" id="18209at2157"/>
<evidence type="ECO:0000256" key="4">
    <source>
        <dbReference type="ARBA" id="ARBA00022741"/>
    </source>
</evidence>
<dbReference type="InterPro" id="IPR003593">
    <property type="entry name" value="AAA+_ATPase"/>
</dbReference>
<dbReference type="NCBIfam" id="TIGR01727">
    <property type="entry name" value="oligo_HPY"/>
    <property type="match status" value="1"/>
</dbReference>
<keyword evidence="7" id="KW-0406">Ion transport</keyword>
<dbReference type="PROSITE" id="PS00211">
    <property type="entry name" value="ABC_TRANSPORTER_1"/>
    <property type="match status" value="1"/>
</dbReference>
<comment type="catalytic activity">
    <reaction evidence="12">
        <text>Ni(2+)(out) + ATP + H2O = Ni(2+)(in) + ADP + phosphate + H(+)</text>
        <dbReference type="Rhea" id="RHEA:15557"/>
        <dbReference type="ChEBI" id="CHEBI:15377"/>
        <dbReference type="ChEBI" id="CHEBI:15378"/>
        <dbReference type="ChEBI" id="CHEBI:30616"/>
        <dbReference type="ChEBI" id="CHEBI:43474"/>
        <dbReference type="ChEBI" id="CHEBI:49786"/>
        <dbReference type="ChEBI" id="CHEBI:456216"/>
        <dbReference type="EC" id="7.2.2.11"/>
    </reaction>
    <physiologicalReaction direction="left-to-right" evidence="12">
        <dbReference type="Rhea" id="RHEA:15558"/>
    </physiologicalReaction>
</comment>
<evidence type="ECO:0000256" key="9">
    <source>
        <dbReference type="ARBA" id="ARBA00038669"/>
    </source>
</evidence>
<dbReference type="AlphaFoldDB" id="A0A847TYN8"/>
<dbReference type="GO" id="GO:0016887">
    <property type="term" value="F:ATP hydrolysis activity"/>
    <property type="evidence" value="ECO:0007669"/>
    <property type="project" value="InterPro"/>
</dbReference>
<dbReference type="Pfam" id="PF00005">
    <property type="entry name" value="ABC_tran"/>
    <property type="match status" value="1"/>
</dbReference>
<dbReference type="GO" id="GO:0015413">
    <property type="term" value="F:ABC-type nickel transporter activity"/>
    <property type="evidence" value="ECO:0007669"/>
    <property type="project" value="UniProtKB-EC"/>
</dbReference>
<comment type="caution">
    <text evidence="14">The sequence shown here is derived from an EMBL/GenBank/DDBJ whole genome shotgun (WGS) entry which is preliminary data.</text>
</comment>
<evidence type="ECO:0000256" key="2">
    <source>
        <dbReference type="ARBA" id="ARBA00022448"/>
    </source>
</evidence>
<gene>
    <name evidence="14" type="ORF">GOC74_00490</name>
</gene>
<keyword evidence="4" id="KW-0547">Nucleotide-binding</keyword>
<keyword evidence="3" id="KW-1003">Cell membrane</keyword>
<dbReference type="InterPro" id="IPR017871">
    <property type="entry name" value="ABC_transporter-like_CS"/>
</dbReference>
<dbReference type="GO" id="GO:0005524">
    <property type="term" value="F:ATP binding"/>
    <property type="evidence" value="ECO:0007669"/>
    <property type="project" value="UniProtKB-KW"/>
</dbReference>
<evidence type="ECO:0000256" key="7">
    <source>
        <dbReference type="ARBA" id="ARBA00023065"/>
    </source>
</evidence>
<keyword evidence="2" id="KW-0813">Transport</keyword>
<dbReference type="InterPro" id="IPR013563">
    <property type="entry name" value="Oligopep_ABC_C"/>
</dbReference>
<dbReference type="FunFam" id="3.40.50.300:FF:000016">
    <property type="entry name" value="Oligopeptide ABC transporter ATP-binding component"/>
    <property type="match status" value="1"/>
</dbReference>
<keyword evidence="5 14" id="KW-0067">ATP-binding</keyword>
<dbReference type="InterPro" id="IPR003439">
    <property type="entry name" value="ABC_transporter-like_ATP-bd"/>
</dbReference>